<evidence type="ECO:0000256" key="3">
    <source>
        <dbReference type="ARBA" id="ARBA00022448"/>
    </source>
</evidence>
<dbReference type="Pfam" id="PF03650">
    <property type="entry name" value="MPC"/>
    <property type="match status" value="1"/>
</dbReference>
<evidence type="ECO:0000256" key="9">
    <source>
        <dbReference type="RuleBase" id="RU363100"/>
    </source>
</evidence>
<organism evidence="11 12">
    <name type="scientific">Cystoisospora suis</name>
    <dbReference type="NCBI Taxonomy" id="483139"/>
    <lineage>
        <taxon>Eukaryota</taxon>
        <taxon>Sar</taxon>
        <taxon>Alveolata</taxon>
        <taxon>Apicomplexa</taxon>
        <taxon>Conoidasida</taxon>
        <taxon>Coccidia</taxon>
        <taxon>Eucoccidiorida</taxon>
        <taxon>Eimeriorina</taxon>
        <taxon>Sarcocystidae</taxon>
        <taxon>Cystoisospora</taxon>
    </lineage>
</organism>
<keyword evidence="6" id="KW-1133">Transmembrane helix</keyword>
<dbReference type="OrthoDB" id="869189at2759"/>
<comment type="function">
    <text evidence="9">Mediates the uptake of pyruvate into mitochondria.</text>
</comment>
<comment type="similarity">
    <text evidence="2 9">Belongs to the mitochondrial pyruvate carrier (MPC) (TC 2.A.105) family.</text>
</comment>
<comment type="subcellular location">
    <subcellularLocation>
        <location evidence="1 9">Mitochondrion inner membrane</location>
        <topology evidence="1 9">Multi-pass membrane protein</topology>
    </subcellularLocation>
</comment>
<sequence length="165" mass="17827">MSGLVHKMFFPGVAPFLQAKALQMPFPEKFKTILAHPAGPFAIHFWAPALKWGICIANLVDMKKQKIENTSVPQQLGSCCGNRADLVSVQHGDYSEKLEFVLSQHGHGHHGDHAAIPRLHVPDGGERKAEPATRAKQPSGSSQCEARRQRAGSAPMTTAASLACV</sequence>
<gene>
    <name evidence="11" type="ORF">CSUI_005045</name>
</gene>
<reference evidence="11 12" key="1">
    <citation type="journal article" date="2017" name="Int. J. Parasitol.">
        <title>The genome of the protozoan parasite Cystoisospora suis and a reverse vaccinology approach to identify vaccine candidates.</title>
        <authorList>
            <person name="Palmieri N."/>
            <person name="Shrestha A."/>
            <person name="Ruttkowski B."/>
            <person name="Beck T."/>
            <person name="Vogl C."/>
            <person name="Tomley F."/>
            <person name="Blake D.P."/>
            <person name="Joachim A."/>
        </authorList>
    </citation>
    <scope>NUCLEOTIDE SEQUENCE [LARGE SCALE GENOMIC DNA]</scope>
    <source>
        <strain evidence="11 12">Wien I</strain>
    </source>
</reference>
<dbReference type="InterPro" id="IPR005336">
    <property type="entry name" value="MPC"/>
</dbReference>
<evidence type="ECO:0000256" key="2">
    <source>
        <dbReference type="ARBA" id="ARBA00006416"/>
    </source>
</evidence>
<keyword evidence="8" id="KW-0472">Membrane</keyword>
<protein>
    <recommendedName>
        <fullName evidence="9">Mitochondrial pyruvate carrier</fullName>
    </recommendedName>
</protein>
<keyword evidence="12" id="KW-1185">Reference proteome</keyword>
<dbReference type="GO" id="GO:0005743">
    <property type="term" value="C:mitochondrial inner membrane"/>
    <property type="evidence" value="ECO:0007669"/>
    <property type="project" value="UniProtKB-SubCell"/>
</dbReference>
<evidence type="ECO:0000256" key="7">
    <source>
        <dbReference type="ARBA" id="ARBA00023128"/>
    </source>
</evidence>
<evidence type="ECO:0000256" key="4">
    <source>
        <dbReference type="ARBA" id="ARBA00022692"/>
    </source>
</evidence>
<dbReference type="VEuPathDB" id="ToxoDB:CSUI_005045"/>
<keyword evidence="3 9" id="KW-0813">Transport</keyword>
<dbReference type="RefSeq" id="XP_067922796.1">
    <property type="nucleotide sequence ID" value="XM_068065225.1"/>
</dbReference>
<accession>A0A2C6KYX3</accession>
<dbReference type="GeneID" id="94428436"/>
<evidence type="ECO:0000313" key="12">
    <source>
        <dbReference type="Proteomes" id="UP000221165"/>
    </source>
</evidence>
<dbReference type="GO" id="GO:0006850">
    <property type="term" value="P:pyruvate import into mitochondria"/>
    <property type="evidence" value="ECO:0007669"/>
    <property type="project" value="InterPro"/>
</dbReference>
<dbReference type="AlphaFoldDB" id="A0A2C6KYX3"/>
<feature type="compositionally biased region" description="Basic and acidic residues" evidence="10">
    <location>
        <begin position="109"/>
        <end position="133"/>
    </location>
</feature>
<dbReference type="Proteomes" id="UP000221165">
    <property type="component" value="Unassembled WGS sequence"/>
</dbReference>
<evidence type="ECO:0000313" key="11">
    <source>
        <dbReference type="EMBL" id="PHJ21112.1"/>
    </source>
</evidence>
<evidence type="ECO:0000256" key="10">
    <source>
        <dbReference type="SAM" id="MobiDB-lite"/>
    </source>
</evidence>
<keyword evidence="4" id="KW-0812">Transmembrane</keyword>
<evidence type="ECO:0000256" key="6">
    <source>
        <dbReference type="ARBA" id="ARBA00022989"/>
    </source>
</evidence>
<comment type="caution">
    <text evidence="11">The sequence shown here is derived from an EMBL/GenBank/DDBJ whole genome shotgun (WGS) entry which is preliminary data.</text>
</comment>
<name>A0A2C6KYX3_9APIC</name>
<dbReference type="EMBL" id="MIGC01002417">
    <property type="protein sequence ID" value="PHJ21112.1"/>
    <property type="molecule type" value="Genomic_DNA"/>
</dbReference>
<evidence type="ECO:0000256" key="8">
    <source>
        <dbReference type="ARBA" id="ARBA00023136"/>
    </source>
</evidence>
<evidence type="ECO:0000256" key="5">
    <source>
        <dbReference type="ARBA" id="ARBA00022792"/>
    </source>
</evidence>
<keyword evidence="5 9" id="KW-0999">Mitochondrion inner membrane</keyword>
<proteinExistence type="inferred from homology"/>
<feature type="region of interest" description="Disordered" evidence="10">
    <location>
        <begin position="106"/>
        <end position="158"/>
    </location>
</feature>
<evidence type="ECO:0000256" key="1">
    <source>
        <dbReference type="ARBA" id="ARBA00004448"/>
    </source>
</evidence>
<keyword evidence="7 9" id="KW-0496">Mitochondrion</keyword>